<organism evidence="2 3">
    <name type="scientific">Sporosarcina oncorhynchi</name>
    <dbReference type="NCBI Taxonomy" id="3056444"/>
    <lineage>
        <taxon>Bacteria</taxon>
        <taxon>Bacillati</taxon>
        <taxon>Bacillota</taxon>
        <taxon>Bacilli</taxon>
        <taxon>Bacillales</taxon>
        <taxon>Caryophanaceae</taxon>
        <taxon>Sporosarcina</taxon>
    </lineage>
</organism>
<feature type="transmembrane region" description="Helical" evidence="1">
    <location>
        <begin position="52"/>
        <end position="69"/>
    </location>
</feature>
<keyword evidence="1" id="KW-0472">Membrane</keyword>
<protein>
    <recommendedName>
        <fullName evidence="4">Lipoprotein</fullName>
    </recommendedName>
</protein>
<evidence type="ECO:0000313" key="3">
    <source>
        <dbReference type="Proteomes" id="UP001303902"/>
    </source>
</evidence>
<dbReference type="Proteomes" id="UP001303902">
    <property type="component" value="Chromosome"/>
</dbReference>
<gene>
    <name evidence="2" type="ORF">QWT69_08085</name>
</gene>
<keyword evidence="1" id="KW-0812">Transmembrane</keyword>
<evidence type="ECO:0008006" key="4">
    <source>
        <dbReference type="Google" id="ProtNLM"/>
    </source>
</evidence>
<dbReference type="EMBL" id="CP129118">
    <property type="protein sequence ID" value="WOV89051.1"/>
    <property type="molecule type" value="Genomic_DNA"/>
</dbReference>
<sequence>MENGILRNDFTAYFIIDATSYSKFPSNALMKFTYSSKMNVGFVERKFTLKKIMSIFAVSVTILLLTACNSTGGAAQKKMTAADLLDKSEQAMASSLKSVRAHISYDDYGVTIYDGDIENNEKSGSKFDMNMDAFLDPVKIRRQVQIHPRGVEKWNLEMYNVGDNLFVMDDRDKKWNETSTDPLAESFGTLISATNPLLDLSKFKVFADDFILEPIEYGYALRLSLDRNEFKKFNEIFPEIGPSEEGFLLIDKMDFVITINKNTLYVTSFKMSADMKTYSGGNSYRARQKLNATYSYFNDIKDFVLPEEVKASATE</sequence>
<accession>A0ABZ0LBT8</accession>
<dbReference type="InterPro" id="IPR046720">
    <property type="entry name" value="DUF6612"/>
</dbReference>
<keyword evidence="1" id="KW-1133">Transmembrane helix</keyword>
<name>A0ABZ0LBT8_9BACL</name>
<proteinExistence type="predicted"/>
<dbReference type="Pfam" id="PF20316">
    <property type="entry name" value="DUF6612"/>
    <property type="match status" value="1"/>
</dbReference>
<dbReference type="RefSeq" id="WP_317970731.1">
    <property type="nucleotide sequence ID" value="NZ_CP129118.1"/>
</dbReference>
<reference evidence="2 3" key="1">
    <citation type="submission" date="2023-06" db="EMBL/GenBank/DDBJ databases">
        <title>Sporosarcina sp. nov., isolated from Korean tranditional fermented seafood 'Jeotgal'.</title>
        <authorList>
            <person name="Yang A.I."/>
            <person name="Shin N.-R."/>
        </authorList>
    </citation>
    <scope>NUCLEOTIDE SEQUENCE [LARGE SCALE GENOMIC DNA]</scope>
    <source>
        <strain evidence="2 3">T2O-4</strain>
    </source>
</reference>
<evidence type="ECO:0000256" key="1">
    <source>
        <dbReference type="SAM" id="Phobius"/>
    </source>
</evidence>
<keyword evidence="3" id="KW-1185">Reference proteome</keyword>
<evidence type="ECO:0000313" key="2">
    <source>
        <dbReference type="EMBL" id="WOV89051.1"/>
    </source>
</evidence>